<dbReference type="CDD" id="cd12108">
    <property type="entry name" value="Hr-like"/>
    <property type="match status" value="1"/>
</dbReference>
<accession>A0ABX0VW12</accession>
<organism evidence="2 3">
    <name type="scientific">Marivivens donghaensis</name>
    <dbReference type="NCBI Taxonomy" id="1699413"/>
    <lineage>
        <taxon>Bacteria</taxon>
        <taxon>Pseudomonadati</taxon>
        <taxon>Pseudomonadota</taxon>
        <taxon>Alphaproteobacteria</taxon>
        <taxon>Rhodobacterales</taxon>
        <taxon>Paracoccaceae</taxon>
        <taxon>Marivivens group</taxon>
        <taxon>Marivivens</taxon>
    </lineage>
</organism>
<keyword evidence="3" id="KW-1185">Reference proteome</keyword>
<protein>
    <submittedName>
        <fullName evidence="2">Hemerythrin domain-containing protein</fullName>
    </submittedName>
</protein>
<dbReference type="EMBL" id="JAATOP010000004">
    <property type="protein sequence ID" value="NIY72176.1"/>
    <property type="molecule type" value="Genomic_DNA"/>
</dbReference>
<sequence>MDLSLENRDGLPEALRVLLADFPREAWEQDPNFRGLVEFWLSKHMEFRRLLTAMNGETESLLDGGSAQTFAGRISRYGSMFVNNLHGHHQIEDMHYFPRLSQMDERLEHGFELLDGDHKSLDGLLAGFVDSANNTLQKLDDPIVLRNAAGTFHSDLGRLDRLIQRHLDDEEDLIVPVILKFGEGSLA</sequence>
<comment type="caution">
    <text evidence="2">The sequence shown here is derived from an EMBL/GenBank/DDBJ whole genome shotgun (WGS) entry which is preliminary data.</text>
</comment>
<dbReference type="Gene3D" id="1.20.120.520">
    <property type="entry name" value="nmb1532 protein domain like"/>
    <property type="match status" value="1"/>
</dbReference>
<evidence type="ECO:0000313" key="3">
    <source>
        <dbReference type="Proteomes" id="UP000709466"/>
    </source>
</evidence>
<evidence type="ECO:0000259" key="1">
    <source>
        <dbReference type="Pfam" id="PF01814"/>
    </source>
</evidence>
<name>A0ABX0VW12_9RHOB</name>
<dbReference type="Pfam" id="PF01814">
    <property type="entry name" value="Hemerythrin"/>
    <property type="match status" value="1"/>
</dbReference>
<dbReference type="InterPro" id="IPR012312">
    <property type="entry name" value="Hemerythrin-like"/>
</dbReference>
<proteinExistence type="predicted"/>
<gene>
    <name evidence="2" type="ORF">HCZ30_06980</name>
</gene>
<reference evidence="2 3" key="1">
    <citation type="submission" date="2020-03" db="EMBL/GenBank/DDBJ databases">
        <title>Bacterial isolates of synthetic phycosphere.</title>
        <authorList>
            <person name="Fu H."/>
            <person name="Moran M.A."/>
        </authorList>
    </citation>
    <scope>NUCLEOTIDE SEQUENCE [LARGE SCALE GENOMIC DNA]</scope>
    <source>
        <strain evidence="2 3">HF1</strain>
    </source>
</reference>
<dbReference type="Proteomes" id="UP000709466">
    <property type="component" value="Unassembled WGS sequence"/>
</dbReference>
<dbReference type="RefSeq" id="WP_167637568.1">
    <property type="nucleotide sequence ID" value="NZ_JAATOP010000004.1"/>
</dbReference>
<feature type="domain" description="Hemerythrin-like" evidence="1">
    <location>
        <begin position="37"/>
        <end position="177"/>
    </location>
</feature>
<evidence type="ECO:0000313" key="2">
    <source>
        <dbReference type="EMBL" id="NIY72176.1"/>
    </source>
</evidence>